<protein>
    <submittedName>
        <fullName evidence="1">ORF-129</fullName>
    </submittedName>
</protein>
<reference evidence="1 2" key="1">
    <citation type="journal article" date="2016" name="PLoS ONE">
        <title>Genome Sequencing and Analysis of Catopsilia pomona nucleopolyhedrovirus: A Distinct Species in Group I Alphabaculovirus.</title>
        <authorList>
            <person name="Wang J."/>
            <person name="Zhu Z."/>
            <person name="Zhang L."/>
            <person name="Hou D."/>
            <person name="Wang M."/>
            <person name="Arif B."/>
            <person name="Kou Z."/>
            <person name="Wang H."/>
            <person name="Deng F."/>
            <person name="Hu Z."/>
        </authorList>
    </citation>
    <scope>NUCLEOTIDE SEQUENCE [LARGE SCALE GENOMIC DNA]</scope>
    <source>
        <strain evidence="1">416</strain>
    </source>
</reference>
<proteinExistence type="predicted"/>
<keyword evidence="2" id="KW-1185">Reference proteome</keyword>
<accession>A0A172WZJ6</accession>
<dbReference type="OrthoDB" id="21504at10239"/>
<name>A0A172WZJ6_9ABAC</name>
<dbReference type="KEGG" id="vg:27924353"/>
<dbReference type="EMBL" id="KU565883">
    <property type="protein sequence ID" value="ANF29777.1"/>
    <property type="molecule type" value="Genomic_DNA"/>
</dbReference>
<evidence type="ECO:0000313" key="2">
    <source>
        <dbReference type="Proteomes" id="UP000203996"/>
    </source>
</evidence>
<dbReference type="RefSeq" id="YP_009255386.1">
    <property type="nucleotide sequence ID" value="NC_030240.1"/>
</dbReference>
<dbReference type="Pfam" id="PF10845">
    <property type="entry name" value="DUF2576"/>
    <property type="match status" value="1"/>
</dbReference>
<gene>
    <name evidence="1" type="ORF">CapoNPV_129</name>
</gene>
<sequence length="126" mass="13889">MYRTAATTLTNHNGNAPVVVTTNYDRYQLRRELNSLRSNVHEMCTRSAAITGNTFDCGKFLRNDDYVSSTVTATMDGSGGGNNKIVKTVERKLVDTPTRVREDVTAATANTITTIKYDSNGNKCLF</sequence>
<dbReference type="InterPro" id="IPR022556">
    <property type="entry name" value="AcMNPV_Orf5"/>
</dbReference>
<evidence type="ECO:0000313" key="1">
    <source>
        <dbReference type="EMBL" id="ANF29777.1"/>
    </source>
</evidence>
<dbReference type="GeneID" id="27924353"/>
<organism evidence="1 2">
    <name type="scientific">Catopsilia pomona nucleopolyhedrovirus</name>
    <dbReference type="NCBI Taxonomy" id="1850906"/>
    <lineage>
        <taxon>Viruses</taxon>
        <taxon>Viruses incertae sedis</taxon>
        <taxon>Naldaviricetes</taxon>
        <taxon>Lefavirales</taxon>
        <taxon>Baculoviridae</taxon>
        <taxon>Alphabaculovirus</taxon>
        <taxon>Alphabaculovirus capomonae</taxon>
    </lineage>
</organism>
<dbReference type="Proteomes" id="UP000203996">
    <property type="component" value="Segment"/>
</dbReference>